<organism evidence="12 13">
    <name type="scientific">Penicillium canariense</name>
    <dbReference type="NCBI Taxonomy" id="189055"/>
    <lineage>
        <taxon>Eukaryota</taxon>
        <taxon>Fungi</taxon>
        <taxon>Dikarya</taxon>
        <taxon>Ascomycota</taxon>
        <taxon>Pezizomycotina</taxon>
        <taxon>Eurotiomycetes</taxon>
        <taxon>Eurotiomycetidae</taxon>
        <taxon>Eurotiales</taxon>
        <taxon>Aspergillaceae</taxon>
        <taxon>Penicillium</taxon>
    </lineage>
</organism>
<dbReference type="PANTHER" id="PTHR22760">
    <property type="entry name" value="GLYCOSYLTRANSFERASE"/>
    <property type="match status" value="1"/>
</dbReference>
<dbReference type="AlphaFoldDB" id="A0A9W9I380"/>
<evidence type="ECO:0000313" key="13">
    <source>
        <dbReference type="Proteomes" id="UP001149163"/>
    </source>
</evidence>
<keyword evidence="8 10" id="KW-1133">Transmembrane helix</keyword>
<evidence type="ECO:0000256" key="7">
    <source>
        <dbReference type="ARBA" id="ARBA00022824"/>
    </source>
</evidence>
<dbReference type="RefSeq" id="XP_056543590.1">
    <property type="nucleotide sequence ID" value="XM_056688035.1"/>
</dbReference>
<evidence type="ECO:0000256" key="8">
    <source>
        <dbReference type="ARBA" id="ARBA00022989"/>
    </source>
</evidence>
<dbReference type="PANTHER" id="PTHR22760:SF2">
    <property type="entry name" value="ALPHA-1,2-MANNOSYLTRANSFERASE ALG9"/>
    <property type="match status" value="1"/>
</dbReference>
<dbReference type="EC" id="2.4.1.-" evidence="10"/>
<feature type="transmembrane region" description="Helical" evidence="10">
    <location>
        <begin position="297"/>
        <end position="317"/>
    </location>
</feature>
<accession>A0A9W9I380</accession>
<keyword evidence="5" id="KW-0808">Transferase</keyword>
<evidence type="ECO:0000313" key="12">
    <source>
        <dbReference type="EMBL" id="KAJ5167129.1"/>
    </source>
</evidence>
<gene>
    <name evidence="12" type="ORF">N7482_005910</name>
</gene>
<evidence type="ECO:0000256" key="4">
    <source>
        <dbReference type="ARBA" id="ARBA00022676"/>
    </source>
</evidence>
<keyword evidence="7 10" id="KW-0256">Endoplasmic reticulum</keyword>
<evidence type="ECO:0000256" key="11">
    <source>
        <dbReference type="SAM" id="MobiDB-lite"/>
    </source>
</evidence>
<comment type="subcellular location">
    <subcellularLocation>
        <location evidence="1 10">Endoplasmic reticulum membrane</location>
        <topology evidence="1 10">Multi-pass membrane protein</topology>
    </subcellularLocation>
</comment>
<comment type="pathway">
    <text evidence="2">Protein modification; protein glycosylation.</text>
</comment>
<comment type="similarity">
    <text evidence="3 10">Belongs to the glycosyltransferase 22 family.</text>
</comment>
<name>A0A9W9I380_9EURO</name>
<dbReference type="InterPro" id="IPR005599">
    <property type="entry name" value="GPI_mannosylTrfase"/>
</dbReference>
<evidence type="ECO:0000256" key="2">
    <source>
        <dbReference type="ARBA" id="ARBA00004922"/>
    </source>
</evidence>
<comment type="caution">
    <text evidence="12">The sequence shown here is derived from an EMBL/GenBank/DDBJ whole genome shotgun (WGS) entry which is preliminary data.</text>
</comment>
<feature type="transmembrane region" description="Helical" evidence="10">
    <location>
        <begin position="136"/>
        <end position="155"/>
    </location>
</feature>
<dbReference type="GO" id="GO:0006487">
    <property type="term" value="P:protein N-linked glycosylation"/>
    <property type="evidence" value="ECO:0007669"/>
    <property type="project" value="TreeGrafter"/>
</dbReference>
<evidence type="ECO:0000256" key="5">
    <source>
        <dbReference type="ARBA" id="ARBA00022679"/>
    </source>
</evidence>
<evidence type="ECO:0000256" key="10">
    <source>
        <dbReference type="RuleBase" id="RU363075"/>
    </source>
</evidence>
<feature type="transmembrane region" description="Helical" evidence="10">
    <location>
        <begin position="191"/>
        <end position="214"/>
    </location>
</feature>
<evidence type="ECO:0000256" key="6">
    <source>
        <dbReference type="ARBA" id="ARBA00022692"/>
    </source>
</evidence>
<dbReference type="Pfam" id="PF03901">
    <property type="entry name" value="Glyco_transf_22"/>
    <property type="match status" value="1"/>
</dbReference>
<dbReference type="Proteomes" id="UP001149163">
    <property type="component" value="Unassembled WGS sequence"/>
</dbReference>
<keyword evidence="9 10" id="KW-0472">Membrane</keyword>
<evidence type="ECO:0000256" key="3">
    <source>
        <dbReference type="ARBA" id="ARBA00007063"/>
    </source>
</evidence>
<dbReference type="EMBL" id="JAPQKN010000003">
    <property type="protein sequence ID" value="KAJ5167129.1"/>
    <property type="molecule type" value="Genomic_DNA"/>
</dbReference>
<feature type="region of interest" description="Disordered" evidence="11">
    <location>
        <begin position="1"/>
        <end position="23"/>
    </location>
</feature>
<sequence length="595" mass="66653">MAGPDRAASGAAHPPRTKARPPPPPFYLPLNATLYLCLVSNGLAALFSPIQDCDEVFNFWEPAHYLGHGYGLQTWEYSPVYSIRSWLYVSLHVVVGKLASWVVRSKVVEFYTIRIFLAFFCAACQTRLYSSICRSLNPRIGLLFLLVALFSPGMFHASAAFLPSTFTMYTSMLGLAAFLDLRGGPKIAQGIMWFGLGSIVGWPFAGALIVPLLFEEVIISICSRSLGPLFYAILDGGLRCLGILALEVAVDYAFFHKIVLVPWNIVAYNIFGGQGRGPEIFGTEPWTFYIRNLLLNFNVWFIFAMLSAPLLLLQAIFRSQGTSFQTLMRSITLTAPFYMWFGIFTIQPHKEERFMYPAYPFLALNAALACHLILTYMGSSNPKRIMGRLPAKLKLIAVMSVIMVAVNAGMLRILGMITAYNAPLKVLEPLQQAGISHTGASVCFGKEWYRFPSSYFLPHQMRAKFIRSEFKGLLPGEFPDAPSAYYRMAGASQIPSGMNDLNIEDTSKYVDVSLCSFLVDSSFPGREATELEPHYVQDESQWESLSCEKFLDASQTGLLGRLIWVPDLPFVPEQFRRKYGQYCLLQRRMDGNSIE</sequence>
<keyword evidence="13" id="KW-1185">Reference proteome</keyword>
<reference evidence="12" key="2">
    <citation type="journal article" date="2023" name="IMA Fungus">
        <title>Comparative genomic study of the Penicillium genus elucidates a diverse pangenome and 15 lateral gene transfer events.</title>
        <authorList>
            <person name="Petersen C."/>
            <person name="Sorensen T."/>
            <person name="Nielsen M.R."/>
            <person name="Sondergaard T.E."/>
            <person name="Sorensen J.L."/>
            <person name="Fitzpatrick D.A."/>
            <person name="Frisvad J.C."/>
            <person name="Nielsen K.L."/>
        </authorList>
    </citation>
    <scope>NUCLEOTIDE SEQUENCE</scope>
    <source>
        <strain evidence="12">IBT 26290</strain>
    </source>
</reference>
<keyword evidence="4 10" id="KW-0328">Glycosyltransferase</keyword>
<dbReference type="OrthoDB" id="497541at2759"/>
<proteinExistence type="inferred from homology"/>
<evidence type="ECO:0000256" key="9">
    <source>
        <dbReference type="ARBA" id="ARBA00023136"/>
    </source>
</evidence>
<keyword evidence="6 10" id="KW-0812">Transmembrane</keyword>
<protein>
    <recommendedName>
        <fullName evidence="10">Mannosyltransferase</fullName>
        <ecNumber evidence="10">2.4.1.-</ecNumber>
    </recommendedName>
</protein>
<dbReference type="GO" id="GO:0005789">
    <property type="term" value="C:endoplasmic reticulum membrane"/>
    <property type="evidence" value="ECO:0007669"/>
    <property type="project" value="UniProtKB-SubCell"/>
</dbReference>
<dbReference type="GO" id="GO:0000026">
    <property type="term" value="F:alpha-1,2-mannosyltransferase activity"/>
    <property type="evidence" value="ECO:0007669"/>
    <property type="project" value="TreeGrafter"/>
</dbReference>
<dbReference type="GeneID" id="81427211"/>
<feature type="transmembrane region" description="Helical" evidence="10">
    <location>
        <begin position="354"/>
        <end position="374"/>
    </location>
</feature>
<feature type="transmembrane region" description="Helical" evidence="10">
    <location>
        <begin position="329"/>
        <end position="348"/>
    </location>
</feature>
<reference evidence="12" key="1">
    <citation type="submission" date="2022-11" db="EMBL/GenBank/DDBJ databases">
        <authorList>
            <person name="Petersen C."/>
        </authorList>
    </citation>
    <scope>NUCLEOTIDE SEQUENCE</scope>
    <source>
        <strain evidence="12">IBT 26290</strain>
    </source>
</reference>
<evidence type="ECO:0000256" key="1">
    <source>
        <dbReference type="ARBA" id="ARBA00004477"/>
    </source>
</evidence>
<feature type="transmembrane region" description="Helical" evidence="10">
    <location>
        <begin position="395"/>
        <end position="420"/>
    </location>
</feature>